<proteinExistence type="predicted"/>
<accession>J1IRS6</accession>
<reference evidence="2 3" key="1">
    <citation type="submission" date="2012-03" db="EMBL/GenBank/DDBJ databases">
        <title>The Genome Sequence of Bartonella birtlesii LL-WM9.</title>
        <authorList>
            <consortium name="The Broad Institute Genome Sequencing Platform"/>
            <consortium name="The Broad Institute Genome Sequencing Center for Infectious Disease"/>
            <person name="Feldgarden M."/>
            <person name="Kirby J."/>
            <person name="Kosoy M."/>
            <person name="Birtles R."/>
            <person name="Probert W.S."/>
            <person name="Chiaraviglio L."/>
            <person name="Young S.K."/>
            <person name="Zeng Q."/>
            <person name="Gargeya S."/>
            <person name="Fitzgerald M."/>
            <person name="Haas B."/>
            <person name="Abouelleil A."/>
            <person name="Alvarado L."/>
            <person name="Arachchi H.M."/>
            <person name="Berlin A."/>
            <person name="Chapman S.B."/>
            <person name="Gearin G."/>
            <person name="Goldberg J."/>
            <person name="Griggs A."/>
            <person name="Gujja S."/>
            <person name="Hansen M."/>
            <person name="Heiman D."/>
            <person name="Howarth C."/>
            <person name="Larimer J."/>
            <person name="Lui A."/>
            <person name="MacDonald P.J.P."/>
            <person name="McCowen C."/>
            <person name="Montmayeur A."/>
            <person name="Murphy C."/>
            <person name="Neiman D."/>
            <person name="Pearson M."/>
            <person name="Priest M."/>
            <person name="Roberts A."/>
            <person name="Saif S."/>
            <person name="Shea T."/>
            <person name="Sisk P."/>
            <person name="Stolte C."/>
            <person name="Sykes S."/>
            <person name="Wortman J."/>
            <person name="Nusbaum C."/>
            <person name="Birren B."/>
        </authorList>
    </citation>
    <scope>NUCLEOTIDE SEQUENCE [LARGE SCALE GENOMIC DNA]</scope>
    <source>
        <strain evidence="2 3">LL-WM9</strain>
    </source>
</reference>
<dbReference type="Proteomes" id="UP000008748">
    <property type="component" value="Unassembled WGS sequence"/>
</dbReference>
<protein>
    <submittedName>
        <fullName evidence="2">Uncharacterized protein</fullName>
    </submittedName>
</protein>
<evidence type="ECO:0000256" key="1">
    <source>
        <dbReference type="SAM" id="Phobius"/>
    </source>
</evidence>
<comment type="caution">
    <text evidence="2">The sequence shown here is derived from an EMBL/GenBank/DDBJ whole genome shotgun (WGS) entry which is preliminary data.</text>
</comment>
<feature type="transmembrane region" description="Helical" evidence="1">
    <location>
        <begin position="6"/>
        <end position="27"/>
    </location>
</feature>
<organism evidence="2 3">
    <name type="scientific">Bartonella birtlesii LL-WM9</name>
    <dbReference type="NCBI Taxonomy" id="1094552"/>
    <lineage>
        <taxon>Bacteria</taxon>
        <taxon>Pseudomonadati</taxon>
        <taxon>Pseudomonadota</taxon>
        <taxon>Alphaproteobacteria</taxon>
        <taxon>Hyphomicrobiales</taxon>
        <taxon>Bartonellaceae</taxon>
        <taxon>Bartonella</taxon>
    </lineage>
</organism>
<name>J1IRS6_9HYPH</name>
<dbReference type="EMBL" id="AIMC01000045">
    <property type="protein sequence ID" value="EJF74227.1"/>
    <property type="molecule type" value="Genomic_DNA"/>
</dbReference>
<keyword evidence="1" id="KW-1133">Transmembrane helix</keyword>
<dbReference type="HOGENOM" id="CLU_220209_1_0_5"/>
<evidence type="ECO:0000313" key="2">
    <source>
        <dbReference type="EMBL" id="EJF74227.1"/>
    </source>
</evidence>
<keyword evidence="1" id="KW-0472">Membrane</keyword>
<sequence>MVDMIKSAMLYLTLIVTINALVALALLRKTQ</sequence>
<dbReference type="PATRIC" id="fig|1094552.3.peg.1680"/>
<evidence type="ECO:0000313" key="3">
    <source>
        <dbReference type="Proteomes" id="UP000008748"/>
    </source>
</evidence>
<gene>
    <name evidence="2" type="ORF">ME7_01503</name>
</gene>
<keyword evidence="1" id="KW-0812">Transmembrane</keyword>
<keyword evidence="3" id="KW-1185">Reference proteome</keyword>
<dbReference type="AlphaFoldDB" id="J1IRS6"/>